<comment type="caution">
    <text evidence="2">The sequence shown here is derived from an EMBL/GenBank/DDBJ whole genome shotgun (WGS) entry which is preliminary data.</text>
</comment>
<sequence>MAAAAAAVHPVPTSPPPARRVVAPWMRNRLAMAAAAAVVCLFMASMWLLFGGRITVEVGQLACGQDCPVVLAASKVVHVAAVTLVLLLPFSVLLSLMLWVRAAGAATDIETATVRNLRGKIMLFGSSSARALPCN</sequence>
<evidence type="ECO:0000256" key="1">
    <source>
        <dbReference type="SAM" id="Phobius"/>
    </source>
</evidence>
<gene>
    <name evidence="2" type="ORF">HU200_033385</name>
</gene>
<keyword evidence="3" id="KW-1185">Reference proteome</keyword>
<dbReference type="OrthoDB" id="721454at2759"/>
<keyword evidence="1" id="KW-0472">Membrane</keyword>
<keyword evidence="1" id="KW-0812">Transmembrane</keyword>
<protein>
    <submittedName>
        <fullName evidence="2">Uncharacterized protein</fullName>
    </submittedName>
</protein>
<evidence type="ECO:0000313" key="3">
    <source>
        <dbReference type="Proteomes" id="UP000636709"/>
    </source>
</evidence>
<feature type="transmembrane region" description="Helical" evidence="1">
    <location>
        <begin position="76"/>
        <end position="100"/>
    </location>
</feature>
<organism evidence="2 3">
    <name type="scientific">Digitaria exilis</name>
    <dbReference type="NCBI Taxonomy" id="1010633"/>
    <lineage>
        <taxon>Eukaryota</taxon>
        <taxon>Viridiplantae</taxon>
        <taxon>Streptophyta</taxon>
        <taxon>Embryophyta</taxon>
        <taxon>Tracheophyta</taxon>
        <taxon>Spermatophyta</taxon>
        <taxon>Magnoliopsida</taxon>
        <taxon>Liliopsida</taxon>
        <taxon>Poales</taxon>
        <taxon>Poaceae</taxon>
        <taxon>PACMAD clade</taxon>
        <taxon>Panicoideae</taxon>
        <taxon>Panicodae</taxon>
        <taxon>Paniceae</taxon>
        <taxon>Anthephorinae</taxon>
        <taxon>Digitaria</taxon>
    </lineage>
</organism>
<evidence type="ECO:0000313" key="2">
    <source>
        <dbReference type="EMBL" id="KAF8702041.1"/>
    </source>
</evidence>
<name>A0A835BLZ0_9POAL</name>
<dbReference type="AlphaFoldDB" id="A0A835BLZ0"/>
<accession>A0A835BLZ0</accession>
<keyword evidence="1" id="KW-1133">Transmembrane helix</keyword>
<feature type="transmembrane region" description="Helical" evidence="1">
    <location>
        <begin position="30"/>
        <end position="50"/>
    </location>
</feature>
<dbReference type="EMBL" id="JACEFO010001795">
    <property type="protein sequence ID" value="KAF8702041.1"/>
    <property type="molecule type" value="Genomic_DNA"/>
</dbReference>
<reference evidence="2" key="1">
    <citation type="submission" date="2020-07" db="EMBL/GenBank/DDBJ databases">
        <title>Genome sequence and genetic diversity analysis of an under-domesticated orphan crop, white fonio (Digitaria exilis).</title>
        <authorList>
            <person name="Bennetzen J.L."/>
            <person name="Chen S."/>
            <person name="Ma X."/>
            <person name="Wang X."/>
            <person name="Yssel A.E.J."/>
            <person name="Chaluvadi S.R."/>
            <person name="Johnson M."/>
            <person name="Gangashetty P."/>
            <person name="Hamidou F."/>
            <person name="Sanogo M.D."/>
            <person name="Zwaenepoel A."/>
            <person name="Wallace J."/>
            <person name="Van De Peer Y."/>
            <person name="Van Deynze A."/>
        </authorList>
    </citation>
    <scope>NUCLEOTIDE SEQUENCE</scope>
    <source>
        <tissue evidence="2">Leaves</tissue>
    </source>
</reference>
<proteinExistence type="predicted"/>
<dbReference type="Proteomes" id="UP000636709">
    <property type="component" value="Unassembled WGS sequence"/>
</dbReference>